<reference evidence="2 3" key="1">
    <citation type="submission" date="2019-11" db="EMBL/GenBank/DDBJ databases">
        <authorList>
            <person name="Cheng Q."/>
            <person name="Yang Z."/>
        </authorList>
    </citation>
    <scope>NUCLEOTIDE SEQUENCE [LARGE SCALE GENOMIC DNA]</scope>
    <source>
        <strain evidence="2 3">HX-22-1</strain>
    </source>
</reference>
<dbReference type="AlphaFoldDB" id="A0A7K0FLV7"/>
<organism evidence="2 3">
    <name type="scientific">Pedobacter puniceum</name>
    <dbReference type="NCBI Taxonomy" id="2666136"/>
    <lineage>
        <taxon>Bacteria</taxon>
        <taxon>Pseudomonadati</taxon>
        <taxon>Bacteroidota</taxon>
        <taxon>Sphingobacteriia</taxon>
        <taxon>Sphingobacteriales</taxon>
        <taxon>Sphingobacteriaceae</taxon>
        <taxon>Pedobacter</taxon>
    </lineage>
</organism>
<evidence type="ECO:0000256" key="1">
    <source>
        <dbReference type="ARBA" id="ARBA00022649"/>
    </source>
</evidence>
<comment type="caution">
    <text evidence="2">The sequence shown here is derived from an EMBL/GenBank/DDBJ whole genome shotgun (WGS) entry which is preliminary data.</text>
</comment>
<keyword evidence="3" id="KW-1185">Reference proteome</keyword>
<gene>
    <name evidence="2" type="ORF">GJJ64_05530</name>
</gene>
<name>A0A7K0FLV7_9SPHI</name>
<protein>
    <submittedName>
        <fullName evidence="2">Type II toxin-antitoxin system RelE/ParE family toxin</fullName>
    </submittedName>
</protein>
<dbReference type="Gene3D" id="3.30.2310.20">
    <property type="entry name" value="RelE-like"/>
    <property type="match status" value="1"/>
</dbReference>
<sequence>MKVIWTSFAIENLKHISEYYTKVAGKNIAFKIRTELFKATKQLKNHPDSGQVEPFLEQLNQGHRYVVSGNYKVVYKRVEEGVLITDVFDTRQDPIKINDTKRK</sequence>
<evidence type="ECO:0000313" key="3">
    <source>
        <dbReference type="Proteomes" id="UP000462931"/>
    </source>
</evidence>
<dbReference type="InterPro" id="IPR007712">
    <property type="entry name" value="RelE/ParE_toxin"/>
</dbReference>
<accession>A0A7K0FLV7</accession>
<dbReference type="EMBL" id="WKJI01000001">
    <property type="protein sequence ID" value="MRX46641.1"/>
    <property type="molecule type" value="Genomic_DNA"/>
</dbReference>
<dbReference type="Proteomes" id="UP000462931">
    <property type="component" value="Unassembled WGS sequence"/>
</dbReference>
<keyword evidence="1" id="KW-1277">Toxin-antitoxin system</keyword>
<evidence type="ECO:0000313" key="2">
    <source>
        <dbReference type="EMBL" id="MRX46641.1"/>
    </source>
</evidence>
<dbReference type="InterPro" id="IPR035093">
    <property type="entry name" value="RelE/ParE_toxin_dom_sf"/>
</dbReference>
<proteinExistence type="predicted"/>
<dbReference type="RefSeq" id="WP_154286712.1">
    <property type="nucleotide sequence ID" value="NZ_WKJI01000001.1"/>
</dbReference>
<dbReference type="Pfam" id="PF05016">
    <property type="entry name" value="ParE_toxin"/>
    <property type="match status" value="1"/>
</dbReference>